<comment type="caution">
    <text evidence="2">The sequence shown here is derived from an EMBL/GenBank/DDBJ whole genome shotgun (WGS) entry which is preliminary data.</text>
</comment>
<evidence type="ECO:0000313" key="2">
    <source>
        <dbReference type="EMBL" id="KAG7351986.1"/>
    </source>
</evidence>
<organism evidence="2 3">
    <name type="scientific">Nitzschia inconspicua</name>
    <dbReference type="NCBI Taxonomy" id="303405"/>
    <lineage>
        <taxon>Eukaryota</taxon>
        <taxon>Sar</taxon>
        <taxon>Stramenopiles</taxon>
        <taxon>Ochrophyta</taxon>
        <taxon>Bacillariophyta</taxon>
        <taxon>Bacillariophyceae</taxon>
        <taxon>Bacillariophycidae</taxon>
        <taxon>Bacillariales</taxon>
        <taxon>Bacillariaceae</taxon>
        <taxon>Nitzschia</taxon>
    </lineage>
</organism>
<keyword evidence="1" id="KW-0472">Membrane</keyword>
<dbReference type="AlphaFoldDB" id="A0A9K3PMB1"/>
<evidence type="ECO:0000256" key="1">
    <source>
        <dbReference type="SAM" id="Phobius"/>
    </source>
</evidence>
<feature type="transmembrane region" description="Helical" evidence="1">
    <location>
        <begin position="7"/>
        <end position="27"/>
    </location>
</feature>
<dbReference type="EMBL" id="JAGRRH010000017">
    <property type="protein sequence ID" value="KAG7351986.1"/>
    <property type="molecule type" value="Genomic_DNA"/>
</dbReference>
<evidence type="ECO:0000313" key="3">
    <source>
        <dbReference type="Proteomes" id="UP000693970"/>
    </source>
</evidence>
<keyword evidence="3" id="KW-1185">Reference proteome</keyword>
<keyword evidence="1" id="KW-1133">Transmembrane helix</keyword>
<dbReference type="OrthoDB" id="413746at2759"/>
<reference evidence="2" key="2">
    <citation type="submission" date="2021-04" db="EMBL/GenBank/DDBJ databases">
        <authorList>
            <person name="Podell S."/>
        </authorList>
    </citation>
    <scope>NUCLEOTIDE SEQUENCE</scope>
    <source>
        <strain evidence="2">Hildebrandi</strain>
    </source>
</reference>
<dbReference type="Proteomes" id="UP000693970">
    <property type="component" value="Unassembled WGS sequence"/>
</dbReference>
<proteinExistence type="predicted"/>
<protein>
    <submittedName>
        <fullName evidence="2">Uncharacterized protein</fullName>
    </submittedName>
</protein>
<reference evidence="2" key="1">
    <citation type="journal article" date="2021" name="Sci. Rep.">
        <title>Diploid genomic architecture of Nitzschia inconspicua, an elite biomass production diatom.</title>
        <authorList>
            <person name="Oliver A."/>
            <person name="Podell S."/>
            <person name="Pinowska A."/>
            <person name="Traller J.C."/>
            <person name="Smith S.R."/>
            <person name="McClure R."/>
            <person name="Beliaev A."/>
            <person name="Bohutskyi P."/>
            <person name="Hill E.A."/>
            <person name="Rabines A."/>
            <person name="Zheng H."/>
            <person name="Allen L.Z."/>
            <person name="Kuo A."/>
            <person name="Grigoriev I.V."/>
            <person name="Allen A.E."/>
            <person name="Hazlebeck D."/>
            <person name="Allen E.E."/>
        </authorList>
    </citation>
    <scope>NUCLEOTIDE SEQUENCE</scope>
    <source>
        <strain evidence="2">Hildebrandi</strain>
    </source>
</reference>
<accession>A0A9K3PMB1</accession>
<gene>
    <name evidence="2" type="ORF">IV203_008034</name>
</gene>
<keyword evidence="1" id="KW-0812">Transmembrane</keyword>
<name>A0A9K3PMB1_9STRA</name>
<sequence>MVHVQRILLVCSIGTIIWSWIVSFVVVPVPVRADMNDEHPINDDVLIAPSSAERRRRLTDDTISSQKRQQSQSEHNLSLLEKVHKEHLSLFTISESIVTLGPTVFPKPTHIFENENDIVTYIQPVHSNHRPESDAIFLFAAEYALQNYLVFLTTLRDTGYDGDVVMAISAMDWAKDDVKEYLQHDPHVIVYVVQYECYNAEGEAVESAKGGIRVCKQDHLFGRRKSGDGTIVEPLPDPRHLRTLQNSRYELYWIWSEKYHAYSWIMLIDARDTFFQRNPFDWVPRRQKQFDDAGGILLFFGENVDATRLGQSAHNRDWLTKAYGLHVAEALVDKPTICSGSTMGEQVAIEMYLRAMVMESDETRTVKMGADQGFHNRLYYSNKLANAKAIQKIIVQDQGYGIVNNLGALRTKPLDQWGNSKLLDIERATKEGVETNPDNVVKNMTVRNWDGRVSPVVHQFDRHAEFSNLYFKKKWREIRQRWDASKKLQAEKR</sequence>